<accession>A0A1M6SCJ3</accession>
<keyword evidence="1" id="KW-1133">Transmembrane helix</keyword>
<feature type="transmembrane region" description="Helical" evidence="1">
    <location>
        <begin position="91"/>
        <end position="114"/>
    </location>
</feature>
<dbReference type="GO" id="GO:0080120">
    <property type="term" value="P:CAAX-box protein maturation"/>
    <property type="evidence" value="ECO:0007669"/>
    <property type="project" value="UniProtKB-ARBA"/>
</dbReference>
<feature type="transmembrane region" description="Helical" evidence="1">
    <location>
        <begin position="241"/>
        <end position="259"/>
    </location>
</feature>
<feature type="transmembrane region" description="Helical" evidence="1">
    <location>
        <begin position="12"/>
        <end position="37"/>
    </location>
</feature>
<dbReference type="PANTHER" id="PTHR36435:SF1">
    <property type="entry name" value="CAAX AMINO TERMINAL PROTEASE FAMILY PROTEIN"/>
    <property type="match status" value="1"/>
</dbReference>
<dbReference type="GO" id="GO:0004175">
    <property type="term" value="F:endopeptidase activity"/>
    <property type="evidence" value="ECO:0007669"/>
    <property type="project" value="UniProtKB-ARBA"/>
</dbReference>
<name>A0A1M6SCJ3_PARC5</name>
<keyword evidence="1" id="KW-0812">Transmembrane</keyword>
<reference evidence="3 4" key="1">
    <citation type="submission" date="2016-11" db="EMBL/GenBank/DDBJ databases">
        <authorList>
            <person name="Jaros S."/>
            <person name="Januszkiewicz K."/>
            <person name="Wedrychowicz H."/>
        </authorList>
    </citation>
    <scope>NUCLEOTIDE SEQUENCE [LARGE SCALE GENOMIC DNA]</scope>
    <source>
        <strain evidence="3 4">DSM 15212</strain>
    </source>
</reference>
<gene>
    <name evidence="3" type="ORF">SAMN02745912_03267</name>
</gene>
<dbReference type="PANTHER" id="PTHR36435">
    <property type="entry name" value="SLR1288 PROTEIN"/>
    <property type="match status" value="1"/>
</dbReference>
<feature type="transmembrane region" description="Helical" evidence="1">
    <location>
        <begin position="187"/>
        <end position="203"/>
    </location>
</feature>
<dbReference type="Proteomes" id="UP000184465">
    <property type="component" value="Unassembled WGS sequence"/>
</dbReference>
<organism evidence="3 4">
    <name type="scientific">Paramaledivibacter caminithermalis (strain DSM 15212 / CIP 107654 / DViRD3)</name>
    <name type="common">Clostridium caminithermale</name>
    <dbReference type="NCBI Taxonomy" id="1121301"/>
    <lineage>
        <taxon>Bacteria</taxon>
        <taxon>Bacillati</taxon>
        <taxon>Bacillota</taxon>
        <taxon>Clostridia</taxon>
        <taxon>Peptostreptococcales</taxon>
        <taxon>Caminicellaceae</taxon>
        <taxon>Paramaledivibacter</taxon>
    </lineage>
</organism>
<dbReference type="OrthoDB" id="4177129at2"/>
<feature type="transmembrane region" description="Helical" evidence="1">
    <location>
        <begin position="165"/>
        <end position="181"/>
    </location>
</feature>
<dbReference type="STRING" id="1121301.SAMN02745912_03267"/>
<keyword evidence="1" id="KW-0472">Membrane</keyword>
<evidence type="ECO:0000256" key="1">
    <source>
        <dbReference type="SAM" id="Phobius"/>
    </source>
</evidence>
<dbReference type="InterPro" id="IPR003675">
    <property type="entry name" value="Rce1/LyrA-like_dom"/>
</dbReference>
<dbReference type="Pfam" id="PF02517">
    <property type="entry name" value="Rce1-like"/>
    <property type="match status" value="1"/>
</dbReference>
<dbReference type="RefSeq" id="WP_073152500.1">
    <property type="nucleotide sequence ID" value="NZ_FRAG01000059.1"/>
</dbReference>
<dbReference type="InterPro" id="IPR052710">
    <property type="entry name" value="CAAX_protease"/>
</dbReference>
<feature type="transmembrane region" description="Helical" evidence="1">
    <location>
        <begin position="134"/>
        <end position="153"/>
    </location>
</feature>
<sequence>MEQVNMEKKGFSIIGAFGIAALIFLLQVALLIPLHIIDIIIAEIGFNEVNIYIDVIGEILINILIILLIVKMIGKKQKFNFKFKYKPSIKECLFALLLLGSHLLIFSNTIGVFIEKIEVSEWVVEAFDEVFVNPIIAFISLCVIAPVFEEIIYRGIILEQLSKRYSFTTSIIVSGLIFAFIHANIHQGVNAFFIGLILGFIYLKTNSLLLCMLWHFANNFLVFITSIYITETVNDTDLQFSIVQLIFGIILLIISYRFFNNREAECELAVSDT</sequence>
<evidence type="ECO:0000313" key="3">
    <source>
        <dbReference type="EMBL" id="SHK42450.1"/>
    </source>
</evidence>
<dbReference type="EMBL" id="FRAG01000059">
    <property type="protein sequence ID" value="SHK42450.1"/>
    <property type="molecule type" value="Genomic_DNA"/>
</dbReference>
<keyword evidence="4" id="KW-1185">Reference proteome</keyword>
<evidence type="ECO:0000313" key="4">
    <source>
        <dbReference type="Proteomes" id="UP000184465"/>
    </source>
</evidence>
<evidence type="ECO:0000259" key="2">
    <source>
        <dbReference type="Pfam" id="PF02517"/>
    </source>
</evidence>
<dbReference type="AlphaFoldDB" id="A0A1M6SCJ3"/>
<protein>
    <recommendedName>
        <fullName evidence="2">CAAX prenyl protease 2/Lysostaphin resistance protein A-like domain-containing protein</fullName>
    </recommendedName>
</protein>
<feature type="transmembrane region" description="Helical" evidence="1">
    <location>
        <begin position="208"/>
        <end position="229"/>
    </location>
</feature>
<feature type="transmembrane region" description="Helical" evidence="1">
    <location>
        <begin position="49"/>
        <end position="70"/>
    </location>
</feature>
<feature type="domain" description="CAAX prenyl protease 2/Lysostaphin resistance protein A-like" evidence="2">
    <location>
        <begin position="133"/>
        <end position="221"/>
    </location>
</feature>
<proteinExistence type="predicted"/>